<dbReference type="GO" id="GO:0047617">
    <property type="term" value="F:fatty acyl-CoA hydrolase activity"/>
    <property type="evidence" value="ECO:0007669"/>
    <property type="project" value="InterPro"/>
</dbReference>
<dbReference type="AlphaFoldDB" id="A0A4R2GU36"/>
<dbReference type="EMBL" id="SLWL01000004">
    <property type="protein sequence ID" value="TCO14171.1"/>
    <property type="molecule type" value="Genomic_DNA"/>
</dbReference>
<dbReference type="InterPro" id="IPR006683">
    <property type="entry name" value="Thioestr_dom"/>
</dbReference>
<dbReference type="PANTHER" id="PTHR21660:SF1">
    <property type="entry name" value="ACYL-COENZYME A THIOESTERASE 13"/>
    <property type="match status" value="1"/>
</dbReference>
<proteinExistence type="inferred from homology"/>
<dbReference type="NCBIfam" id="TIGR00369">
    <property type="entry name" value="unchar_dom_1"/>
    <property type="match status" value="1"/>
</dbReference>
<comment type="caution">
    <text evidence="4">The sequence shown here is derived from an EMBL/GenBank/DDBJ whole genome shotgun (WGS) entry which is preliminary data.</text>
</comment>
<sequence>MQYSARDPDFEARVRGSFVRQGLMATLGARLELVAPGAVDIRLRSRPEISQQHGFIHGGAIGAIADSAAGYAALTLTEPGLEVLTTEYKINFAAPANGSEIVAQGRVIRSGRTLILVKAEVFSGDRLVAFVTATMMAMNASG</sequence>
<evidence type="ECO:0000259" key="3">
    <source>
        <dbReference type="Pfam" id="PF03061"/>
    </source>
</evidence>
<accession>A0A4R2GU36</accession>
<dbReference type="InterPro" id="IPR003736">
    <property type="entry name" value="PAAI_dom"/>
</dbReference>
<evidence type="ECO:0000256" key="2">
    <source>
        <dbReference type="ARBA" id="ARBA00022801"/>
    </source>
</evidence>
<feature type="domain" description="Thioesterase" evidence="3">
    <location>
        <begin position="53"/>
        <end position="128"/>
    </location>
</feature>
<keyword evidence="2" id="KW-0378">Hydrolase</keyword>
<name>A0A4R2GU36_9HYPH</name>
<evidence type="ECO:0000256" key="1">
    <source>
        <dbReference type="ARBA" id="ARBA00008324"/>
    </source>
</evidence>
<keyword evidence="5" id="KW-1185">Reference proteome</keyword>
<dbReference type="PANTHER" id="PTHR21660">
    <property type="entry name" value="THIOESTERASE SUPERFAMILY MEMBER-RELATED"/>
    <property type="match status" value="1"/>
</dbReference>
<dbReference type="CDD" id="cd03443">
    <property type="entry name" value="PaaI_thioesterase"/>
    <property type="match status" value="1"/>
</dbReference>
<dbReference type="InterPro" id="IPR039298">
    <property type="entry name" value="ACOT13"/>
</dbReference>
<protein>
    <submittedName>
        <fullName evidence="4">Uncharacterized protein (TIGR00369 family)</fullName>
    </submittedName>
</protein>
<dbReference type="SUPFAM" id="SSF54637">
    <property type="entry name" value="Thioesterase/thiol ester dehydrase-isomerase"/>
    <property type="match status" value="1"/>
</dbReference>
<evidence type="ECO:0000313" key="5">
    <source>
        <dbReference type="Proteomes" id="UP000294881"/>
    </source>
</evidence>
<dbReference type="Proteomes" id="UP000294881">
    <property type="component" value="Unassembled WGS sequence"/>
</dbReference>
<reference evidence="4 5" key="1">
    <citation type="submission" date="2019-03" db="EMBL/GenBank/DDBJ databases">
        <title>Genomic Encyclopedia of Type Strains, Phase IV (KMG-IV): sequencing the most valuable type-strain genomes for metagenomic binning, comparative biology and taxonomic classification.</title>
        <authorList>
            <person name="Goeker M."/>
        </authorList>
    </citation>
    <scope>NUCLEOTIDE SEQUENCE [LARGE SCALE GENOMIC DNA]</scope>
    <source>
        <strain evidence="4 5">DSM 22958</strain>
    </source>
</reference>
<dbReference type="InterPro" id="IPR029069">
    <property type="entry name" value="HotDog_dom_sf"/>
</dbReference>
<evidence type="ECO:0000313" key="4">
    <source>
        <dbReference type="EMBL" id="TCO14171.1"/>
    </source>
</evidence>
<dbReference type="Pfam" id="PF03061">
    <property type="entry name" value="4HBT"/>
    <property type="match status" value="1"/>
</dbReference>
<dbReference type="Gene3D" id="3.10.129.10">
    <property type="entry name" value="Hotdog Thioesterase"/>
    <property type="match status" value="1"/>
</dbReference>
<organism evidence="4 5">
    <name type="scientific">Camelimonas lactis</name>
    <dbReference type="NCBI Taxonomy" id="659006"/>
    <lineage>
        <taxon>Bacteria</taxon>
        <taxon>Pseudomonadati</taxon>
        <taxon>Pseudomonadota</taxon>
        <taxon>Alphaproteobacteria</taxon>
        <taxon>Hyphomicrobiales</taxon>
        <taxon>Chelatococcaceae</taxon>
        <taxon>Camelimonas</taxon>
    </lineage>
</organism>
<gene>
    <name evidence="4" type="ORF">EV666_104123</name>
</gene>
<comment type="similarity">
    <text evidence="1">Belongs to the thioesterase PaaI family.</text>
</comment>